<evidence type="ECO:0000313" key="2">
    <source>
        <dbReference type="EMBL" id="PXA65503.1"/>
    </source>
</evidence>
<dbReference type="RefSeq" id="WP_110106113.1">
    <property type="nucleotide sequence ID" value="NZ_QHLZ01000005.1"/>
</dbReference>
<accession>A0A2V3DTL8</accession>
<evidence type="ECO:0000313" key="3">
    <source>
        <dbReference type="Proteomes" id="UP000246303"/>
    </source>
</evidence>
<dbReference type="AlphaFoldDB" id="A0A2V3DTL8"/>
<feature type="region of interest" description="Disordered" evidence="1">
    <location>
        <begin position="1"/>
        <end position="20"/>
    </location>
</feature>
<proteinExistence type="predicted"/>
<dbReference type="Proteomes" id="UP000246303">
    <property type="component" value="Unassembled WGS sequence"/>
</dbReference>
<dbReference type="EMBL" id="QHLZ01000005">
    <property type="protein sequence ID" value="PXA65503.1"/>
    <property type="molecule type" value="Genomic_DNA"/>
</dbReference>
<evidence type="ECO:0000256" key="1">
    <source>
        <dbReference type="SAM" id="MobiDB-lite"/>
    </source>
</evidence>
<keyword evidence="3" id="KW-1185">Reference proteome</keyword>
<organism evidence="2 3">
    <name type="scientific">Arthrobacter psychrochitiniphilus</name>
    <dbReference type="NCBI Taxonomy" id="291045"/>
    <lineage>
        <taxon>Bacteria</taxon>
        <taxon>Bacillati</taxon>
        <taxon>Actinomycetota</taxon>
        <taxon>Actinomycetes</taxon>
        <taxon>Micrococcales</taxon>
        <taxon>Micrococcaceae</taxon>
        <taxon>Arthrobacter</taxon>
    </lineage>
</organism>
<comment type="caution">
    <text evidence="2">The sequence shown here is derived from an EMBL/GenBank/DDBJ whole genome shotgun (WGS) entry which is preliminary data.</text>
</comment>
<reference evidence="2 3" key="1">
    <citation type="submission" date="2018-05" db="EMBL/GenBank/DDBJ databases">
        <title>Genetic diversity of glacier-inhabiting Cryobacterium bacteria in China and description of Cryobacterium mengkeensis sp. nov. and Arthrobacter glacialis sp. nov.</title>
        <authorList>
            <person name="Liu Q."/>
            <person name="Xin Y.-H."/>
        </authorList>
    </citation>
    <scope>NUCLEOTIDE SEQUENCE [LARGE SCALE GENOMIC DNA]</scope>
    <source>
        <strain evidence="2 3">GP3</strain>
    </source>
</reference>
<gene>
    <name evidence="2" type="ORF">CVS29_09645</name>
</gene>
<dbReference type="OrthoDB" id="4305052at2"/>
<sequence>MPQIKPRTVGSAPDRPDPVTLLEGQSVLRVPELVPIRYGRMMVSPFTFFRGGGRRFSWPRIYRPHQTQAS</sequence>
<dbReference type="Pfam" id="PF10009">
    <property type="entry name" value="DUF2252"/>
    <property type="match status" value="1"/>
</dbReference>
<name>A0A2V3DTL8_9MICC</name>
<dbReference type="InterPro" id="IPR018721">
    <property type="entry name" value="DUF2252"/>
</dbReference>
<protein>
    <submittedName>
        <fullName evidence="2">Uncharacterized protein</fullName>
    </submittedName>
</protein>